<sequence>MYQQNYFYLNPAFAGADKRREFGVNGHLNSIRRNASSSPLSVIAHYQGNINDSNPNGIGVIGIYDQFGPYWLGKLGFTYAKRFRLGTESSLSFGAQLAAEYMQVDLAEMTVDQEKKMIGHDNDLRPDVDAGMWLKIHNFYAGATVASILEPTYNLVESAEHVGVRELLVTAGYKLNLAQDISITPSFLMNQALKGGTQEYQFGTMANVKFLTGGVNYRGQFDKSAPWNVNAGINVKDNVQLTTSFDITKEHNGLAKPDPQVEANLRIRF</sequence>
<dbReference type="InterPro" id="IPR019861">
    <property type="entry name" value="PorP/SprF_Bacteroidetes"/>
</dbReference>
<dbReference type="STRING" id="1379910.TH63_12170"/>
<evidence type="ECO:0008006" key="3">
    <source>
        <dbReference type="Google" id="ProtNLM"/>
    </source>
</evidence>
<reference evidence="1 2" key="1">
    <citation type="submission" date="2015-01" db="EMBL/GenBank/DDBJ databases">
        <title>Rufibacter sp./DG31D/ whole genome sequencing.</title>
        <authorList>
            <person name="Kim M.K."/>
            <person name="Srinivasan S."/>
            <person name="Lee J.-J."/>
        </authorList>
    </citation>
    <scope>NUCLEOTIDE SEQUENCE [LARGE SCALE GENOMIC DNA]</scope>
    <source>
        <strain evidence="1 2">DG31D</strain>
    </source>
</reference>
<accession>A0A0H4VQI5</accession>
<dbReference type="Proteomes" id="UP000036458">
    <property type="component" value="Chromosome"/>
</dbReference>
<dbReference type="PATRIC" id="fig|1379910.4.peg.2641"/>
<dbReference type="KEGG" id="ruf:TH63_12170"/>
<organism evidence="1 2">
    <name type="scientific">Rufibacter radiotolerans</name>
    <dbReference type="NCBI Taxonomy" id="1379910"/>
    <lineage>
        <taxon>Bacteria</taxon>
        <taxon>Pseudomonadati</taxon>
        <taxon>Bacteroidota</taxon>
        <taxon>Cytophagia</taxon>
        <taxon>Cytophagales</taxon>
        <taxon>Hymenobacteraceae</taxon>
        <taxon>Rufibacter</taxon>
    </lineage>
</organism>
<evidence type="ECO:0000313" key="1">
    <source>
        <dbReference type="EMBL" id="AKQ46207.1"/>
    </source>
</evidence>
<dbReference type="EMBL" id="CP010777">
    <property type="protein sequence ID" value="AKQ46207.1"/>
    <property type="molecule type" value="Genomic_DNA"/>
</dbReference>
<keyword evidence="2" id="KW-1185">Reference proteome</keyword>
<protein>
    <recommendedName>
        <fullName evidence="3">Type IX secretion system membrane protein PorP/SprF</fullName>
    </recommendedName>
</protein>
<dbReference type="AlphaFoldDB" id="A0A0H4VQI5"/>
<proteinExistence type="predicted"/>
<gene>
    <name evidence="1" type="ORF">TH63_12170</name>
</gene>
<evidence type="ECO:0000313" key="2">
    <source>
        <dbReference type="Proteomes" id="UP000036458"/>
    </source>
</evidence>
<dbReference type="Pfam" id="PF11751">
    <property type="entry name" value="PorP_SprF"/>
    <property type="match status" value="1"/>
</dbReference>
<name>A0A0H4VQI5_9BACT</name>
<dbReference type="NCBIfam" id="TIGR03519">
    <property type="entry name" value="T9SS_PorP_fam"/>
    <property type="match status" value="1"/>
</dbReference>